<evidence type="ECO:0000256" key="1">
    <source>
        <dbReference type="ARBA" id="ARBA00004308"/>
    </source>
</evidence>
<dbReference type="AlphaFoldDB" id="A0A2G8KIC7"/>
<dbReference type="EMBL" id="MRZV01000561">
    <property type="protein sequence ID" value="PIK47747.1"/>
    <property type="molecule type" value="Genomic_DNA"/>
</dbReference>
<dbReference type="InterPro" id="IPR043573">
    <property type="entry name" value="Fig4-like"/>
</dbReference>
<accession>A0A2G8KIC7</accession>
<dbReference type="STRING" id="307972.A0A2G8KIC7"/>
<feature type="domain" description="SAC" evidence="4">
    <location>
        <begin position="146"/>
        <end position="480"/>
    </location>
</feature>
<evidence type="ECO:0000256" key="3">
    <source>
        <dbReference type="ARBA" id="ARBA00023136"/>
    </source>
</evidence>
<dbReference type="PANTHER" id="PTHR45738">
    <property type="entry name" value="POLYPHOSPHOINOSITIDE PHOSPHATASE"/>
    <property type="match status" value="1"/>
</dbReference>
<dbReference type="Proteomes" id="UP000230750">
    <property type="component" value="Unassembled WGS sequence"/>
</dbReference>
<protein>
    <submittedName>
        <fullName evidence="5">Putative polyphosphoinositide phosphatase</fullName>
    </submittedName>
</protein>
<dbReference type="PANTHER" id="PTHR45738:SF5">
    <property type="entry name" value="POLYPHOSPHOINOSITIDE PHOSPHATASE"/>
    <property type="match status" value="1"/>
</dbReference>
<evidence type="ECO:0000313" key="5">
    <source>
        <dbReference type="EMBL" id="PIK47747.1"/>
    </source>
</evidence>
<organism evidence="5 6">
    <name type="scientific">Stichopus japonicus</name>
    <name type="common">Sea cucumber</name>
    <dbReference type="NCBI Taxonomy" id="307972"/>
    <lineage>
        <taxon>Eukaryota</taxon>
        <taxon>Metazoa</taxon>
        <taxon>Echinodermata</taxon>
        <taxon>Eleutherozoa</taxon>
        <taxon>Echinozoa</taxon>
        <taxon>Holothuroidea</taxon>
        <taxon>Aspidochirotacea</taxon>
        <taxon>Aspidochirotida</taxon>
        <taxon>Stichopodidae</taxon>
        <taxon>Apostichopus</taxon>
    </lineage>
</organism>
<comment type="caution">
    <text evidence="5">The sequence shown here is derived from an EMBL/GenBank/DDBJ whole genome shotgun (WGS) entry which is preliminary data.</text>
</comment>
<name>A0A2G8KIC7_STIJA</name>
<evidence type="ECO:0000259" key="4">
    <source>
        <dbReference type="PROSITE" id="PS50275"/>
    </source>
</evidence>
<dbReference type="OrthoDB" id="405996at2759"/>
<keyword evidence="3" id="KW-0472">Membrane</keyword>
<dbReference type="Pfam" id="PF02383">
    <property type="entry name" value="Syja_N"/>
    <property type="match status" value="1"/>
</dbReference>
<evidence type="ECO:0000313" key="6">
    <source>
        <dbReference type="Proteomes" id="UP000230750"/>
    </source>
</evidence>
<dbReference type="PROSITE" id="PS50275">
    <property type="entry name" value="SAC"/>
    <property type="match status" value="1"/>
</dbReference>
<keyword evidence="2" id="KW-0378">Hydrolase</keyword>
<keyword evidence="6" id="KW-1185">Reference proteome</keyword>
<evidence type="ECO:0000256" key="2">
    <source>
        <dbReference type="ARBA" id="ARBA00022801"/>
    </source>
</evidence>
<sequence length="480" mass="55084">MESVKKICVYETDQKFYIVGSNGAETTFRILEVDRCHPTKLVVSDDKVEYKKQEIQVKINQFKPESKIKDKQKKQHGDMPDMSAFGIVGFVKFLEGYYMILVTKRKNVAVIAGNTIYKVEDTSMIYIPNVGNRYHNNEELRYLKIFQNIDLSSNFYFCYTYDLTHSLQYNLTGCNTRGSPKEKFVWNKYHWMSARRMISPPWTMSIIHGFVGQVNVSIFGRPVYVTLIARRSNQYAGTRYLKRGSNAVGDVANEVETEQIVYDASLTSFQRGRYTSYLQYRGSVPGLWSQDISSMVPKPPITVNVSDPYFNLAAAHFNRLLKVYGSPIIVLNLVKKHEKRKRESKLTDELLGAVQYLNQFLPPQHSIRYKHIDMAKYSKSPKLDVIAKLERIAESVVEATGLFMYGPLLDPGKQDPKRNFSKEGKIIYKQTGVVRTNCVDCLDRTNTAQFMIGKQALGHQLFALGFISKTHLEFDTDCLS</sequence>
<dbReference type="InterPro" id="IPR002013">
    <property type="entry name" value="SAC_dom"/>
</dbReference>
<dbReference type="GO" id="GO:0046856">
    <property type="term" value="P:phosphatidylinositol dephosphorylation"/>
    <property type="evidence" value="ECO:0007669"/>
    <property type="project" value="InterPro"/>
</dbReference>
<comment type="subcellular location">
    <subcellularLocation>
        <location evidence="1">Endomembrane system</location>
    </subcellularLocation>
</comment>
<reference evidence="5 6" key="1">
    <citation type="journal article" date="2017" name="PLoS Biol.">
        <title>The sea cucumber genome provides insights into morphological evolution and visceral regeneration.</title>
        <authorList>
            <person name="Zhang X."/>
            <person name="Sun L."/>
            <person name="Yuan J."/>
            <person name="Sun Y."/>
            <person name="Gao Y."/>
            <person name="Zhang L."/>
            <person name="Li S."/>
            <person name="Dai H."/>
            <person name="Hamel J.F."/>
            <person name="Liu C."/>
            <person name="Yu Y."/>
            <person name="Liu S."/>
            <person name="Lin W."/>
            <person name="Guo K."/>
            <person name="Jin S."/>
            <person name="Xu P."/>
            <person name="Storey K.B."/>
            <person name="Huan P."/>
            <person name="Zhang T."/>
            <person name="Zhou Y."/>
            <person name="Zhang J."/>
            <person name="Lin C."/>
            <person name="Li X."/>
            <person name="Xing L."/>
            <person name="Huo D."/>
            <person name="Sun M."/>
            <person name="Wang L."/>
            <person name="Mercier A."/>
            <person name="Li F."/>
            <person name="Yang H."/>
            <person name="Xiang J."/>
        </authorList>
    </citation>
    <scope>NUCLEOTIDE SEQUENCE [LARGE SCALE GENOMIC DNA]</scope>
    <source>
        <strain evidence="5">Shaxun</strain>
        <tissue evidence="5">Muscle</tissue>
    </source>
</reference>
<gene>
    <name evidence="5" type="ORF">BSL78_15384</name>
</gene>
<proteinExistence type="predicted"/>
<dbReference type="GO" id="GO:0043813">
    <property type="term" value="F:phosphatidylinositol-3,5-bisphosphate 5-phosphatase activity"/>
    <property type="evidence" value="ECO:0007669"/>
    <property type="project" value="InterPro"/>
</dbReference>
<dbReference type="GO" id="GO:0012505">
    <property type="term" value="C:endomembrane system"/>
    <property type="evidence" value="ECO:0007669"/>
    <property type="project" value="UniProtKB-SubCell"/>
</dbReference>